<evidence type="ECO:0000313" key="4">
    <source>
        <dbReference type="Proteomes" id="UP000326170"/>
    </source>
</evidence>
<keyword evidence="3" id="KW-0808">Transferase</keyword>
<dbReference type="AlphaFoldDB" id="A0A5P9P1I2"/>
<dbReference type="RefSeq" id="WP_152939562.1">
    <property type="nucleotide sequence ID" value="NZ_CP045488.1"/>
</dbReference>
<feature type="domain" description="Rhodanese" evidence="2">
    <location>
        <begin position="17"/>
        <end position="126"/>
    </location>
</feature>
<protein>
    <submittedName>
        <fullName evidence="3">Sulfurtransferase</fullName>
    </submittedName>
</protein>
<accession>A0A5P9P1I2</accession>
<evidence type="ECO:0000256" key="1">
    <source>
        <dbReference type="ARBA" id="ARBA00022737"/>
    </source>
</evidence>
<dbReference type="InterPro" id="IPR036873">
    <property type="entry name" value="Rhodanese-like_dom_sf"/>
</dbReference>
<evidence type="ECO:0000259" key="2">
    <source>
        <dbReference type="PROSITE" id="PS50206"/>
    </source>
</evidence>
<gene>
    <name evidence="3" type="ORF">GCU68_05140</name>
</gene>
<dbReference type="SUPFAM" id="SSF52821">
    <property type="entry name" value="Rhodanese/Cell cycle control phosphatase"/>
    <property type="match status" value="2"/>
</dbReference>
<dbReference type="Pfam" id="PF00581">
    <property type="entry name" value="Rhodanese"/>
    <property type="match status" value="2"/>
</dbReference>
<dbReference type="InterPro" id="IPR001763">
    <property type="entry name" value="Rhodanese-like_dom"/>
</dbReference>
<reference evidence="3 4" key="1">
    <citation type="journal article" date="2007" name="Int. J. Syst. Evol. Microbiol.">
        <title>Natronorubrum sulfidifaciens sp. nov., an extremely haloalkaliphilic archaeon isolated from Aiding salt lake in Xin-Jiang, China.</title>
        <authorList>
            <person name="Cui H.L."/>
            <person name="Tohty D."/>
            <person name="Liu H.C."/>
            <person name="Liu S.J."/>
            <person name="Oren A."/>
            <person name="Zhou P.J."/>
        </authorList>
    </citation>
    <scope>NUCLEOTIDE SEQUENCE [LARGE SCALE GENOMIC DNA]</scope>
    <source>
        <strain evidence="3 4">7-3</strain>
    </source>
</reference>
<name>A0A5P9P1I2_9EURY</name>
<dbReference type="CDD" id="cd01448">
    <property type="entry name" value="TST_Repeat_1"/>
    <property type="match status" value="1"/>
</dbReference>
<dbReference type="EMBL" id="CP045488">
    <property type="protein sequence ID" value="QFU81957.1"/>
    <property type="molecule type" value="Genomic_DNA"/>
</dbReference>
<dbReference type="PROSITE" id="PS50206">
    <property type="entry name" value="RHODANESE_3"/>
    <property type="match status" value="2"/>
</dbReference>
<dbReference type="KEGG" id="nas:GCU68_05140"/>
<sequence length="266" mass="29439">MDESVVVSPDWLATHLEDPQIRLVDVRDAWEYDGIGHLPGAVSIPFDSYRDDSDVDRGTLPGADAFAALLSDAGIAPDDTIVAYDDTHGVFAARFVLTALEYGHDDVRLLDGDYSAWNRDRETTSAVPEIEPTSYDPDPLSPEESPLIGFDAVADALERGALFVDTRDRDEFEEARIPGAVRFDWREAVDDETRGLKPESELEAVLESTGITPDREIVLYCNTARRISHTYVVLRALGYENVAFYEGSLTEWLARDGEVETGPVAK</sequence>
<dbReference type="GeneID" id="42300409"/>
<dbReference type="Gene3D" id="3.40.250.10">
    <property type="entry name" value="Rhodanese-like domain"/>
    <property type="match status" value="2"/>
</dbReference>
<organism evidence="3 4">
    <name type="scientific">Natronorubrum aibiense</name>
    <dbReference type="NCBI Taxonomy" id="348826"/>
    <lineage>
        <taxon>Archaea</taxon>
        <taxon>Methanobacteriati</taxon>
        <taxon>Methanobacteriota</taxon>
        <taxon>Stenosarchaea group</taxon>
        <taxon>Halobacteria</taxon>
        <taxon>Halobacteriales</taxon>
        <taxon>Natrialbaceae</taxon>
        <taxon>Natronorubrum</taxon>
    </lineage>
</organism>
<keyword evidence="1" id="KW-0677">Repeat</keyword>
<dbReference type="GO" id="GO:0016740">
    <property type="term" value="F:transferase activity"/>
    <property type="evidence" value="ECO:0007669"/>
    <property type="project" value="UniProtKB-KW"/>
</dbReference>
<dbReference type="OrthoDB" id="9977at2157"/>
<dbReference type="PANTHER" id="PTHR43855">
    <property type="entry name" value="THIOSULFATE SULFURTRANSFERASE"/>
    <property type="match status" value="1"/>
</dbReference>
<evidence type="ECO:0000313" key="3">
    <source>
        <dbReference type="EMBL" id="QFU81957.1"/>
    </source>
</evidence>
<proteinExistence type="predicted"/>
<dbReference type="Proteomes" id="UP000326170">
    <property type="component" value="Chromosome"/>
</dbReference>
<dbReference type="SMART" id="SM00450">
    <property type="entry name" value="RHOD"/>
    <property type="match status" value="2"/>
</dbReference>
<feature type="domain" description="Rhodanese" evidence="2">
    <location>
        <begin position="157"/>
        <end position="261"/>
    </location>
</feature>
<dbReference type="PANTHER" id="PTHR43855:SF1">
    <property type="entry name" value="THIOSULFATE SULFURTRANSFERASE"/>
    <property type="match status" value="1"/>
</dbReference>
<dbReference type="InterPro" id="IPR051126">
    <property type="entry name" value="Thiosulfate_sulfurtransferase"/>
</dbReference>
<keyword evidence="4" id="KW-1185">Reference proteome</keyword>